<sequence>MYRILKFVLLLGIIMSCSPKKEPPAYNIPTSFAVSGDKVRLRKIPSDKGEVIALLRKGEPLEILEYDNSYPVTVPGTNGSYAYGIWVKVRVEGKSEGYIFSPYIGTNMGKENSPSYIAVSSGGAQDNFALMGVSSAGVLENHSAYYNGIATFSDSDLKKDLTLFDSTGTEIGALKNPRKAKNQDDCCFEIRLEGTYIPKSPEFSKSKAVIGRTVGSYSPSIPIVIEEDVPESIRKEIWEDTNRRIKFSSFDIPLNFKIATCQNDCKYRRFRTGSGFEYLITEKVGNLGYHPEPDTVEPSPHVYRIDRIESGKLIHLSLMFQFSYQGDTGKTFAVTDLNGDGLPEIWTYWSGYEWWYYTITVLKKDWVIRTYFGGGGGV</sequence>
<proteinExistence type="predicted"/>
<comment type="caution">
    <text evidence="2">The sequence shown here is derived from an EMBL/GenBank/DDBJ whole genome shotgun (WGS) entry which is preliminary data.</text>
</comment>
<dbReference type="SMART" id="SM00287">
    <property type="entry name" value="SH3b"/>
    <property type="match status" value="1"/>
</dbReference>
<reference evidence="2 3" key="1">
    <citation type="submission" date="2017-07" db="EMBL/GenBank/DDBJ databases">
        <title>Leptospira spp. isolated from tropical soils.</title>
        <authorList>
            <person name="Thibeaux R."/>
            <person name="Iraola G."/>
            <person name="Ferres I."/>
            <person name="Bierque E."/>
            <person name="Girault D."/>
            <person name="Soupe-Gilbert M.-E."/>
            <person name="Picardeau M."/>
            <person name="Goarant C."/>
        </authorList>
    </citation>
    <scope>NUCLEOTIDE SEQUENCE [LARGE SCALE GENOMIC DNA]</scope>
    <source>
        <strain evidence="2 3">FH2-C-A2</strain>
    </source>
</reference>
<accession>A0A2M9ZFT2</accession>
<dbReference type="PROSITE" id="PS51257">
    <property type="entry name" value="PROKAR_LIPOPROTEIN"/>
    <property type="match status" value="1"/>
</dbReference>
<dbReference type="AlphaFoldDB" id="A0A2M9ZFT2"/>
<feature type="domain" description="SH3b" evidence="1">
    <location>
        <begin position="29"/>
        <end position="108"/>
    </location>
</feature>
<name>A0A2M9ZFT2_9LEPT</name>
<gene>
    <name evidence="2" type="ORF">CH371_04280</name>
</gene>
<dbReference type="Pfam" id="PF08239">
    <property type="entry name" value="SH3_3"/>
    <property type="match status" value="1"/>
</dbReference>
<dbReference type="Gene3D" id="2.30.30.40">
    <property type="entry name" value="SH3 Domains"/>
    <property type="match status" value="1"/>
</dbReference>
<evidence type="ECO:0000259" key="1">
    <source>
        <dbReference type="SMART" id="SM00287"/>
    </source>
</evidence>
<dbReference type="Proteomes" id="UP000231912">
    <property type="component" value="Unassembled WGS sequence"/>
</dbReference>
<organism evidence="2 3">
    <name type="scientific">Leptospira wolffii</name>
    <dbReference type="NCBI Taxonomy" id="409998"/>
    <lineage>
        <taxon>Bacteria</taxon>
        <taxon>Pseudomonadati</taxon>
        <taxon>Spirochaetota</taxon>
        <taxon>Spirochaetia</taxon>
        <taxon>Leptospirales</taxon>
        <taxon>Leptospiraceae</taxon>
        <taxon>Leptospira</taxon>
    </lineage>
</organism>
<dbReference type="InterPro" id="IPR003646">
    <property type="entry name" value="SH3-like_bac-type"/>
</dbReference>
<evidence type="ECO:0000313" key="3">
    <source>
        <dbReference type="Proteomes" id="UP000231912"/>
    </source>
</evidence>
<evidence type="ECO:0000313" key="2">
    <source>
        <dbReference type="EMBL" id="PJZ67273.1"/>
    </source>
</evidence>
<protein>
    <recommendedName>
        <fullName evidence="1">SH3b domain-containing protein</fullName>
    </recommendedName>
</protein>
<dbReference type="EMBL" id="NPDT01000001">
    <property type="protein sequence ID" value="PJZ67273.1"/>
    <property type="molecule type" value="Genomic_DNA"/>
</dbReference>
<dbReference type="RefSeq" id="WP_100757774.1">
    <property type="nucleotide sequence ID" value="NZ_NPDT01000001.1"/>
</dbReference>